<keyword evidence="6" id="KW-0813">Transport</keyword>
<sequence>MNKIFKILFLASVMIGTIITMTSCSWLSMWIGLEINLLSFIPLMKSNNNMFPSESALKYFITQALASSVFLFSIIMSTTLKEYIYSDILNPPMNLITTSALLTKMGAAPFHFWFPEVMDGLNWGNCAILLTWQKIAPFIVLLSINLTNQIILISTVIITSAIISGVMSFNQISLRKIMAYSSINHIAWMLSSILISTSIWVVYFLTYSLITINLIMILKISRSFMVNQLVSSLNNDKTMKLFLMINMLSLGGLPPFLGFIPKWMTINGLIYSKLIILTLVLMLSTLIMLYVYTRMMFSSTTIKMSETFSSKSKIPTILSIMSLFSMTGLFISAFIFTLT</sequence>
<comment type="catalytic activity">
    <reaction evidence="17 18">
        <text>a ubiquinone + NADH + 5 H(+)(in) = a ubiquinol + NAD(+) + 4 H(+)(out)</text>
        <dbReference type="Rhea" id="RHEA:29091"/>
        <dbReference type="Rhea" id="RHEA-COMP:9565"/>
        <dbReference type="Rhea" id="RHEA-COMP:9566"/>
        <dbReference type="ChEBI" id="CHEBI:15378"/>
        <dbReference type="ChEBI" id="CHEBI:16389"/>
        <dbReference type="ChEBI" id="CHEBI:17976"/>
        <dbReference type="ChEBI" id="CHEBI:57540"/>
        <dbReference type="ChEBI" id="CHEBI:57945"/>
        <dbReference type="EC" id="7.1.1.2"/>
    </reaction>
</comment>
<dbReference type="InterPro" id="IPR001750">
    <property type="entry name" value="ND/Mrp_TM"/>
</dbReference>
<keyword evidence="8 18" id="KW-0812">Transmembrane</keyword>
<keyword evidence="9 18" id="KW-0999">Mitochondrion inner membrane</keyword>
<evidence type="ECO:0000256" key="13">
    <source>
        <dbReference type="ARBA" id="ARBA00023027"/>
    </source>
</evidence>
<comment type="function">
    <text evidence="1">Core subunit of the mitochondrial membrane respiratory chain NADH dehydrogenase (Complex I) that is believed to belong to the minimal assembly required for catalysis. Complex I functions in the transfer of electrons from NADH to the respiratory chain. The immediate electron acceptor for the enzyme is believed to be ubiquinone.</text>
</comment>
<accession>A0A6C0NA35</accession>
<evidence type="ECO:0000256" key="18">
    <source>
        <dbReference type="RuleBase" id="RU003403"/>
    </source>
</evidence>
<feature type="transmembrane region" description="Helical" evidence="18">
    <location>
        <begin position="314"/>
        <end position="336"/>
    </location>
</feature>
<keyword evidence="16 18" id="KW-0472">Membrane</keyword>
<evidence type="ECO:0000256" key="1">
    <source>
        <dbReference type="ARBA" id="ARBA00003257"/>
    </source>
</evidence>
<dbReference type="PANTHER" id="PTHR46552">
    <property type="entry name" value="NADH-UBIQUINONE OXIDOREDUCTASE CHAIN 2"/>
    <property type="match status" value="1"/>
</dbReference>
<evidence type="ECO:0000256" key="5">
    <source>
        <dbReference type="ARBA" id="ARBA00021008"/>
    </source>
</evidence>
<dbReference type="PRINTS" id="PR01436">
    <property type="entry name" value="NADHDHGNASE2"/>
</dbReference>
<protein>
    <recommendedName>
        <fullName evidence="5 18">NADH-ubiquinone oxidoreductase chain 2</fullName>
        <ecNumber evidence="4 18">7.1.1.2</ecNumber>
    </recommendedName>
</protein>
<organism evidence="20">
    <name type="scientific">Apoderus jekelii</name>
    <dbReference type="NCBI Taxonomy" id="1002002"/>
    <lineage>
        <taxon>Eukaryota</taxon>
        <taxon>Metazoa</taxon>
        <taxon>Ecdysozoa</taxon>
        <taxon>Arthropoda</taxon>
        <taxon>Hexapoda</taxon>
        <taxon>Insecta</taxon>
        <taxon>Pterygota</taxon>
        <taxon>Neoptera</taxon>
        <taxon>Endopterygota</taxon>
        <taxon>Coleoptera</taxon>
        <taxon>Polyphaga</taxon>
        <taxon>Cucujiformia</taxon>
        <taxon>Attelabidae</taxon>
        <taxon>Apoderinae</taxon>
        <taxon>Apoderus</taxon>
    </lineage>
</organism>
<evidence type="ECO:0000256" key="10">
    <source>
        <dbReference type="ARBA" id="ARBA00022967"/>
    </source>
</evidence>
<dbReference type="EC" id="7.1.1.2" evidence="4 18"/>
<keyword evidence="15 18" id="KW-0496">Mitochondrion</keyword>
<dbReference type="AlphaFoldDB" id="A0A6C0NA35"/>
<dbReference type="Pfam" id="PF00361">
    <property type="entry name" value="Proton_antipo_M"/>
    <property type="match status" value="1"/>
</dbReference>
<keyword evidence="14 18" id="KW-0830">Ubiquinone</keyword>
<feature type="transmembrane region" description="Helical" evidence="18">
    <location>
        <begin position="270"/>
        <end position="293"/>
    </location>
</feature>
<dbReference type="InterPro" id="IPR050175">
    <property type="entry name" value="Complex_I_Subunit_2"/>
</dbReference>
<dbReference type="PANTHER" id="PTHR46552:SF1">
    <property type="entry name" value="NADH-UBIQUINONE OXIDOREDUCTASE CHAIN 2"/>
    <property type="match status" value="1"/>
</dbReference>
<evidence type="ECO:0000256" key="14">
    <source>
        <dbReference type="ARBA" id="ARBA00023075"/>
    </source>
</evidence>
<feature type="transmembrane region" description="Helical" evidence="18">
    <location>
        <begin position="241"/>
        <end position="264"/>
    </location>
</feature>
<dbReference type="EMBL" id="MK292540">
    <property type="protein sequence ID" value="QHW07560.1"/>
    <property type="molecule type" value="Genomic_DNA"/>
</dbReference>
<evidence type="ECO:0000256" key="6">
    <source>
        <dbReference type="ARBA" id="ARBA00022448"/>
    </source>
</evidence>
<keyword evidence="10 18" id="KW-1278">Translocase</keyword>
<comment type="similarity">
    <text evidence="3 18">Belongs to the complex I subunit 2 family.</text>
</comment>
<evidence type="ECO:0000256" key="3">
    <source>
        <dbReference type="ARBA" id="ARBA00007012"/>
    </source>
</evidence>
<comment type="subcellular location">
    <subcellularLocation>
        <location evidence="2 18">Mitochondrion inner membrane</location>
        <topology evidence="2 18">Multi-pass membrane protein</topology>
    </subcellularLocation>
</comment>
<evidence type="ECO:0000313" key="20">
    <source>
        <dbReference type="EMBL" id="QHW07560.1"/>
    </source>
</evidence>
<keyword evidence="13 18" id="KW-0520">NAD</keyword>
<evidence type="ECO:0000256" key="2">
    <source>
        <dbReference type="ARBA" id="ARBA00004448"/>
    </source>
</evidence>
<evidence type="ECO:0000259" key="19">
    <source>
        <dbReference type="Pfam" id="PF00361"/>
    </source>
</evidence>
<evidence type="ECO:0000256" key="4">
    <source>
        <dbReference type="ARBA" id="ARBA00012944"/>
    </source>
</evidence>
<keyword evidence="7 18" id="KW-0679">Respiratory chain</keyword>
<evidence type="ECO:0000256" key="15">
    <source>
        <dbReference type="ARBA" id="ARBA00023128"/>
    </source>
</evidence>
<reference evidence="20" key="1">
    <citation type="journal article" date="2019" name="Mitochondrial DNA Part B Resour">
        <title>Complete mitochondrial genome of the leaf-rolling-weevil, Apoderus jekelii Roelofs, 1874 (Coleoptera: Attelabidae).</title>
        <authorList>
            <person name="Park J."/>
            <person name="Kim M.J."/>
            <person name="Kim I."/>
        </authorList>
    </citation>
    <scope>NUCLEOTIDE SEQUENCE</scope>
</reference>
<dbReference type="GO" id="GO:0006120">
    <property type="term" value="P:mitochondrial electron transport, NADH to ubiquinone"/>
    <property type="evidence" value="ECO:0007669"/>
    <property type="project" value="InterPro"/>
</dbReference>
<dbReference type="PROSITE" id="PS51257">
    <property type="entry name" value="PROKAR_LIPOPROTEIN"/>
    <property type="match status" value="1"/>
</dbReference>
<evidence type="ECO:0000256" key="9">
    <source>
        <dbReference type="ARBA" id="ARBA00022792"/>
    </source>
</evidence>
<evidence type="ECO:0000256" key="16">
    <source>
        <dbReference type="ARBA" id="ARBA00023136"/>
    </source>
</evidence>
<dbReference type="GO" id="GO:0008137">
    <property type="term" value="F:NADH dehydrogenase (ubiquinone) activity"/>
    <property type="evidence" value="ECO:0007669"/>
    <property type="project" value="UniProtKB-EC"/>
</dbReference>
<proteinExistence type="inferred from homology"/>
<evidence type="ECO:0000256" key="7">
    <source>
        <dbReference type="ARBA" id="ARBA00022660"/>
    </source>
</evidence>
<feature type="transmembrane region" description="Helical" evidence="18">
    <location>
        <begin position="7"/>
        <end position="33"/>
    </location>
</feature>
<feature type="domain" description="NADH:quinone oxidoreductase/Mrp antiporter transmembrane" evidence="19">
    <location>
        <begin position="24"/>
        <end position="286"/>
    </location>
</feature>
<geneLocation type="mitochondrion" evidence="20"/>
<dbReference type="InterPro" id="IPR003917">
    <property type="entry name" value="NADH_UbQ_OxRdtase_chain2"/>
</dbReference>
<name>A0A6C0NA35_9CUCU</name>
<keyword evidence="12 18" id="KW-1133">Transmembrane helix</keyword>
<comment type="function">
    <text evidence="18">Core subunit of the mitochondrial membrane respiratory chain NADH dehydrogenase (Complex I) which catalyzes electron transfer from NADH through the respiratory chain, using ubiquinone as an electron acceptor. Essential for the catalytic activity and assembly of complex I.</text>
</comment>
<evidence type="ECO:0000256" key="8">
    <source>
        <dbReference type="ARBA" id="ARBA00022692"/>
    </source>
</evidence>
<dbReference type="GO" id="GO:0005743">
    <property type="term" value="C:mitochondrial inner membrane"/>
    <property type="evidence" value="ECO:0007669"/>
    <property type="project" value="UniProtKB-SubCell"/>
</dbReference>
<evidence type="ECO:0000256" key="11">
    <source>
        <dbReference type="ARBA" id="ARBA00022982"/>
    </source>
</evidence>
<evidence type="ECO:0000256" key="12">
    <source>
        <dbReference type="ARBA" id="ARBA00022989"/>
    </source>
</evidence>
<evidence type="ECO:0000256" key="17">
    <source>
        <dbReference type="ARBA" id="ARBA00049551"/>
    </source>
</evidence>
<gene>
    <name evidence="20" type="primary">ND2</name>
</gene>
<feature type="transmembrane region" description="Helical" evidence="18">
    <location>
        <begin position="201"/>
        <end position="220"/>
    </location>
</feature>
<keyword evidence="11 18" id="KW-0249">Electron transport</keyword>
<feature type="transmembrane region" description="Helical" evidence="18">
    <location>
        <begin position="150"/>
        <end position="170"/>
    </location>
</feature>
<feature type="transmembrane region" description="Helical" evidence="18">
    <location>
        <begin position="59"/>
        <end position="80"/>
    </location>
</feature>